<keyword evidence="2" id="KW-1185">Reference proteome</keyword>
<dbReference type="EMBL" id="CABPSN010000001">
    <property type="protein sequence ID" value="VVD71731.1"/>
    <property type="molecule type" value="Genomic_DNA"/>
</dbReference>
<protein>
    <submittedName>
        <fullName evidence="1">Uncharacterized protein</fullName>
    </submittedName>
</protein>
<dbReference type="RefSeq" id="WP_150574433.1">
    <property type="nucleotide sequence ID" value="NZ_CABPSN010000001.1"/>
</dbReference>
<name>A0A5E4S9B2_9BURK</name>
<evidence type="ECO:0000313" key="2">
    <source>
        <dbReference type="Proteomes" id="UP000366819"/>
    </source>
</evidence>
<sequence length="98" mass="10946">MAEVFGANIMNAHVSLTADEVNFTVVIRNAGREWKYRGVAMDSALEQLGDGEPVSVLEQNATKILDSFLRSWREQPETYQFVIDDETVSTFGTFVNNG</sequence>
<reference evidence="1 2" key="1">
    <citation type="submission" date="2019-08" db="EMBL/GenBank/DDBJ databases">
        <authorList>
            <person name="Peeters C."/>
        </authorList>
    </citation>
    <scope>NUCLEOTIDE SEQUENCE [LARGE SCALE GENOMIC DNA]</scope>
    <source>
        <strain evidence="1 2">LMG 31011</strain>
    </source>
</reference>
<gene>
    <name evidence="1" type="ORF">PAQ31011_00645</name>
</gene>
<dbReference type="AlphaFoldDB" id="A0A5E4S9B2"/>
<organism evidence="1 2">
    <name type="scientific">Pandoraea aquatica</name>
    <dbReference type="NCBI Taxonomy" id="2508290"/>
    <lineage>
        <taxon>Bacteria</taxon>
        <taxon>Pseudomonadati</taxon>
        <taxon>Pseudomonadota</taxon>
        <taxon>Betaproteobacteria</taxon>
        <taxon>Burkholderiales</taxon>
        <taxon>Burkholderiaceae</taxon>
        <taxon>Pandoraea</taxon>
    </lineage>
</organism>
<evidence type="ECO:0000313" key="1">
    <source>
        <dbReference type="EMBL" id="VVD71731.1"/>
    </source>
</evidence>
<proteinExistence type="predicted"/>
<dbReference type="Proteomes" id="UP000366819">
    <property type="component" value="Unassembled WGS sequence"/>
</dbReference>
<accession>A0A5E4S9B2</accession>